<dbReference type="GO" id="GO:0005886">
    <property type="term" value="C:plasma membrane"/>
    <property type="evidence" value="ECO:0007669"/>
    <property type="project" value="TreeGrafter"/>
</dbReference>
<dbReference type="SMART" id="SM00388">
    <property type="entry name" value="HisKA"/>
    <property type="match status" value="1"/>
</dbReference>
<evidence type="ECO:0000313" key="17">
    <source>
        <dbReference type="Proteomes" id="UP000433575"/>
    </source>
</evidence>
<feature type="transmembrane region" description="Helical" evidence="13">
    <location>
        <begin position="82"/>
        <end position="103"/>
    </location>
</feature>
<dbReference type="InterPro" id="IPR003661">
    <property type="entry name" value="HisK_dim/P_dom"/>
</dbReference>
<dbReference type="SUPFAM" id="SSF55781">
    <property type="entry name" value="GAF domain-like"/>
    <property type="match status" value="1"/>
</dbReference>
<dbReference type="InterPro" id="IPR052023">
    <property type="entry name" value="Histidine_kinase_KdpD"/>
</dbReference>
<dbReference type="PANTHER" id="PTHR45569">
    <property type="entry name" value="SENSOR PROTEIN KDPD"/>
    <property type="match status" value="1"/>
</dbReference>
<evidence type="ECO:0000256" key="9">
    <source>
        <dbReference type="ARBA" id="ARBA00022840"/>
    </source>
</evidence>
<dbReference type="Pfam" id="PF00512">
    <property type="entry name" value="HisKA"/>
    <property type="match status" value="1"/>
</dbReference>
<dbReference type="Pfam" id="PF13493">
    <property type="entry name" value="DUF4118"/>
    <property type="match status" value="1"/>
</dbReference>
<dbReference type="SUPFAM" id="SSF47384">
    <property type="entry name" value="Homodimeric domain of signal transducing histidine kinase"/>
    <property type="match status" value="1"/>
</dbReference>
<name>A0A6N7S713_9FIRM</name>
<dbReference type="SMART" id="SM00387">
    <property type="entry name" value="HATPase_c"/>
    <property type="match status" value="1"/>
</dbReference>
<dbReference type="Proteomes" id="UP000433575">
    <property type="component" value="Unassembled WGS sequence"/>
</dbReference>
<evidence type="ECO:0000256" key="4">
    <source>
        <dbReference type="ARBA" id="ARBA00022553"/>
    </source>
</evidence>
<dbReference type="PRINTS" id="PR00344">
    <property type="entry name" value="BCTRLSENSOR"/>
</dbReference>
<evidence type="ECO:0000313" key="18">
    <source>
        <dbReference type="Proteomes" id="UP000480929"/>
    </source>
</evidence>
<proteinExistence type="predicted"/>
<dbReference type="EMBL" id="WKPI01000011">
    <property type="protein sequence ID" value="MSC33093.1"/>
    <property type="molecule type" value="Genomic_DNA"/>
</dbReference>
<keyword evidence="10 13" id="KW-1133">Transmembrane helix</keyword>
<evidence type="ECO:0000256" key="8">
    <source>
        <dbReference type="ARBA" id="ARBA00022777"/>
    </source>
</evidence>
<gene>
    <name evidence="16" type="ORF">GKD88_08155</name>
    <name evidence="15" type="ORF">GKE08_08750</name>
</gene>
<evidence type="ECO:0000256" key="13">
    <source>
        <dbReference type="SAM" id="Phobius"/>
    </source>
</evidence>
<dbReference type="Pfam" id="PF02518">
    <property type="entry name" value="HATPase_c"/>
    <property type="match status" value="1"/>
</dbReference>
<keyword evidence="8" id="KW-0418">Kinase</keyword>
<keyword evidence="6 13" id="KW-0812">Transmembrane</keyword>
<keyword evidence="11" id="KW-0902">Two-component regulatory system</keyword>
<evidence type="ECO:0000256" key="2">
    <source>
        <dbReference type="ARBA" id="ARBA00004141"/>
    </source>
</evidence>
<feature type="transmembrane region" description="Helical" evidence="13">
    <location>
        <begin position="109"/>
        <end position="127"/>
    </location>
</feature>
<organism evidence="15 17">
    <name type="scientific">Holdemania massiliensis</name>
    <dbReference type="NCBI Taxonomy" id="1468449"/>
    <lineage>
        <taxon>Bacteria</taxon>
        <taxon>Bacillati</taxon>
        <taxon>Bacillota</taxon>
        <taxon>Erysipelotrichia</taxon>
        <taxon>Erysipelotrichales</taxon>
        <taxon>Erysipelotrichaceae</taxon>
        <taxon>Holdemania</taxon>
    </lineage>
</organism>
<dbReference type="PROSITE" id="PS50109">
    <property type="entry name" value="HIS_KIN"/>
    <property type="match status" value="1"/>
</dbReference>
<evidence type="ECO:0000313" key="15">
    <source>
        <dbReference type="EMBL" id="MSA89415.1"/>
    </source>
</evidence>
<evidence type="ECO:0000256" key="11">
    <source>
        <dbReference type="ARBA" id="ARBA00023012"/>
    </source>
</evidence>
<dbReference type="GO" id="GO:0005524">
    <property type="term" value="F:ATP binding"/>
    <property type="evidence" value="ECO:0007669"/>
    <property type="project" value="UniProtKB-KW"/>
</dbReference>
<dbReference type="Gene3D" id="1.10.287.130">
    <property type="match status" value="1"/>
</dbReference>
<evidence type="ECO:0000259" key="14">
    <source>
        <dbReference type="PROSITE" id="PS50109"/>
    </source>
</evidence>
<evidence type="ECO:0000256" key="6">
    <source>
        <dbReference type="ARBA" id="ARBA00022692"/>
    </source>
</evidence>
<evidence type="ECO:0000256" key="10">
    <source>
        <dbReference type="ARBA" id="ARBA00022989"/>
    </source>
</evidence>
<evidence type="ECO:0000313" key="16">
    <source>
        <dbReference type="EMBL" id="MSC33093.1"/>
    </source>
</evidence>
<dbReference type="AlphaFoldDB" id="A0A6N7S713"/>
<dbReference type="InterPro" id="IPR038318">
    <property type="entry name" value="KdpD_sf"/>
</dbReference>
<dbReference type="Gene3D" id="1.20.120.620">
    <property type="entry name" value="Backbone structure of the membrane domain of e. Coli histidine kinase receptor kdpd"/>
    <property type="match status" value="1"/>
</dbReference>
<evidence type="ECO:0000256" key="5">
    <source>
        <dbReference type="ARBA" id="ARBA00022679"/>
    </source>
</evidence>
<feature type="transmembrane region" description="Helical" evidence="13">
    <location>
        <begin position="34"/>
        <end position="53"/>
    </location>
</feature>
<dbReference type="CDD" id="cd00082">
    <property type="entry name" value="HisKA"/>
    <property type="match status" value="1"/>
</dbReference>
<dbReference type="Gene3D" id="3.30.565.10">
    <property type="entry name" value="Histidine kinase-like ATPase, C-terminal domain"/>
    <property type="match status" value="1"/>
</dbReference>
<dbReference type="InterPro" id="IPR036097">
    <property type="entry name" value="HisK_dim/P_sf"/>
</dbReference>
<dbReference type="PANTHER" id="PTHR45569:SF1">
    <property type="entry name" value="SENSOR PROTEIN KDPD"/>
    <property type="match status" value="1"/>
</dbReference>
<feature type="transmembrane region" description="Helical" evidence="13">
    <location>
        <begin position="59"/>
        <end position="75"/>
    </location>
</feature>
<dbReference type="InterPro" id="IPR003594">
    <property type="entry name" value="HATPase_dom"/>
</dbReference>
<dbReference type="GO" id="GO:0042802">
    <property type="term" value="F:identical protein binding"/>
    <property type="evidence" value="ECO:0007669"/>
    <property type="project" value="UniProtKB-ARBA"/>
</dbReference>
<dbReference type="EMBL" id="WKPJ01000010">
    <property type="protein sequence ID" value="MSA89415.1"/>
    <property type="molecule type" value="Genomic_DNA"/>
</dbReference>
<protein>
    <recommendedName>
        <fullName evidence="3">histidine kinase</fullName>
        <ecNumber evidence="3">2.7.13.3</ecNumber>
    </recommendedName>
</protein>
<keyword evidence="7" id="KW-0547">Nucleotide-binding</keyword>
<dbReference type="EC" id="2.7.13.3" evidence="3"/>
<dbReference type="InterPro" id="IPR029016">
    <property type="entry name" value="GAF-like_dom_sf"/>
</dbReference>
<dbReference type="Gene3D" id="3.30.450.40">
    <property type="match status" value="1"/>
</dbReference>
<evidence type="ECO:0000256" key="12">
    <source>
        <dbReference type="ARBA" id="ARBA00023136"/>
    </source>
</evidence>
<keyword evidence="9" id="KW-0067">ATP-binding</keyword>
<keyword evidence="4" id="KW-0597">Phosphoprotein</keyword>
<dbReference type="InterPro" id="IPR025201">
    <property type="entry name" value="KdpD_TM"/>
</dbReference>
<keyword evidence="18" id="KW-1185">Reference proteome</keyword>
<evidence type="ECO:0000256" key="3">
    <source>
        <dbReference type="ARBA" id="ARBA00012438"/>
    </source>
</evidence>
<keyword evidence="12 13" id="KW-0472">Membrane</keyword>
<dbReference type="GO" id="GO:0000155">
    <property type="term" value="F:phosphorelay sensor kinase activity"/>
    <property type="evidence" value="ECO:0007669"/>
    <property type="project" value="InterPro"/>
</dbReference>
<dbReference type="InterPro" id="IPR004358">
    <property type="entry name" value="Sig_transdc_His_kin-like_C"/>
</dbReference>
<comment type="catalytic activity">
    <reaction evidence="1">
        <text>ATP + protein L-histidine = ADP + protein N-phospho-L-histidine.</text>
        <dbReference type="EC" id="2.7.13.3"/>
    </reaction>
</comment>
<feature type="domain" description="Histidine kinase" evidence="14">
    <location>
        <begin position="295"/>
        <end position="511"/>
    </location>
</feature>
<dbReference type="InterPro" id="IPR036890">
    <property type="entry name" value="HATPase_C_sf"/>
</dbReference>
<comment type="subcellular location">
    <subcellularLocation>
        <location evidence="2">Membrane</location>
        <topology evidence="2">Multi-pass membrane protein</topology>
    </subcellularLocation>
</comment>
<dbReference type="RefSeq" id="WP_154238701.1">
    <property type="nucleotide sequence ID" value="NZ_WKPI01000011.1"/>
</dbReference>
<dbReference type="InterPro" id="IPR005467">
    <property type="entry name" value="His_kinase_dom"/>
</dbReference>
<comment type="caution">
    <text evidence="15">The sequence shown here is derived from an EMBL/GenBank/DDBJ whole genome shotgun (WGS) entry which is preliminary data.</text>
</comment>
<keyword evidence="5" id="KW-0808">Transferase</keyword>
<reference evidence="17 18" key="1">
    <citation type="journal article" date="2019" name="Nat. Med.">
        <title>A library of human gut bacterial isolates paired with longitudinal multiomics data enables mechanistic microbiome research.</title>
        <authorList>
            <person name="Poyet M."/>
            <person name="Groussin M."/>
            <person name="Gibbons S.M."/>
            <person name="Avila-Pacheco J."/>
            <person name="Jiang X."/>
            <person name="Kearney S.M."/>
            <person name="Perrotta A.R."/>
            <person name="Berdy B."/>
            <person name="Zhao S."/>
            <person name="Lieberman T.D."/>
            <person name="Swanson P.K."/>
            <person name="Smith M."/>
            <person name="Roesemann S."/>
            <person name="Alexander J.E."/>
            <person name="Rich S.A."/>
            <person name="Livny J."/>
            <person name="Vlamakis H."/>
            <person name="Clish C."/>
            <person name="Bullock K."/>
            <person name="Deik A."/>
            <person name="Scott J."/>
            <person name="Pierce K.A."/>
            <person name="Xavier R.J."/>
            <person name="Alm E.J."/>
        </authorList>
    </citation>
    <scope>NUCLEOTIDE SEQUENCE [LARGE SCALE GENOMIC DNA]</scope>
    <source>
        <strain evidence="15 17">BIOML-A4</strain>
        <strain evidence="16 18">BIOML-A5</strain>
    </source>
</reference>
<dbReference type="SUPFAM" id="SSF55874">
    <property type="entry name" value="ATPase domain of HSP90 chaperone/DNA topoisomerase II/histidine kinase"/>
    <property type="match status" value="1"/>
</dbReference>
<dbReference type="FunFam" id="3.30.565.10:FF:000042">
    <property type="entry name" value="Two-component sensor histidine kinase KdpD"/>
    <property type="match status" value="1"/>
</dbReference>
<evidence type="ECO:0000256" key="1">
    <source>
        <dbReference type="ARBA" id="ARBA00000085"/>
    </source>
</evidence>
<sequence length="511" mass="56962">MDSIRILGYNQYQEMSAMSNSRISVSWTTLRHGLQMAGLLAAATAGGLVFRQLGFPETNIVLLYLLAVLLTAWMTRGYGYGVVASLLATLIFNYFFTAPYWSLSVDDPSYWITFIIMTATAFITSALTSKAKLNAQNALQREQEIKTMYALSRGLNEQIEIRQIARLATEVLSSAFHCEVSCLCLDEKEQPAVLYAAQPCQAAQALPCDQFNSDTALNSAAPFTCLPLQNNGIQLARLKLPAAAMTAFSESDHQLLQSLCETLTLALDRFRSAKQKIRSEEEAAQERYRSNLLRAISHDLRTPLSAIMGTSEMILDMSEAHDPRHDLAQDIYQDADWLHSLVENILSLTRIQDGHLNLHLEKEAAEEIIASSLDHIAKRAPQRQINVSIPPEVLMIPMDGKLIQQVLINLLDNALKHTHPQDEISLTLRREQTEAVFTVRDGGEGIAEKDLAHIFQTFYTTRTRQPDAQHGIGLGLSICESIVKAHHGSISARNRTDQHGAEFTFRLPLED</sequence>
<dbReference type="OrthoDB" id="9806130at2"/>
<dbReference type="Proteomes" id="UP000480929">
    <property type="component" value="Unassembled WGS sequence"/>
</dbReference>
<accession>A0A6N7S713</accession>
<evidence type="ECO:0000256" key="7">
    <source>
        <dbReference type="ARBA" id="ARBA00022741"/>
    </source>
</evidence>